<dbReference type="EMBL" id="VSSQ01114683">
    <property type="protein sequence ID" value="MPN50470.1"/>
    <property type="molecule type" value="Genomic_DNA"/>
</dbReference>
<name>A0A645IH80_9ZZZZ</name>
<comment type="caution">
    <text evidence="1">The sequence shown here is derived from an EMBL/GenBank/DDBJ whole genome shotgun (WGS) entry which is preliminary data.</text>
</comment>
<reference evidence="1" key="1">
    <citation type="submission" date="2019-08" db="EMBL/GenBank/DDBJ databases">
        <authorList>
            <person name="Kucharzyk K."/>
            <person name="Murdoch R.W."/>
            <person name="Higgins S."/>
            <person name="Loffler F."/>
        </authorList>
    </citation>
    <scope>NUCLEOTIDE SEQUENCE</scope>
</reference>
<dbReference type="AlphaFoldDB" id="A0A645IH80"/>
<gene>
    <name evidence="1" type="ORF">SDC9_198097</name>
</gene>
<protein>
    <submittedName>
        <fullName evidence="1">Uncharacterized protein</fullName>
    </submittedName>
</protein>
<accession>A0A645IH80</accession>
<organism evidence="1">
    <name type="scientific">bioreactor metagenome</name>
    <dbReference type="NCBI Taxonomy" id="1076179"/>
    <lineage>
        <taxon>unclassified sequences</taxon>
        <taxon>metagenomes</taxon>
        <taxon>ecological metagenomes</taxon>
    </lineage>
</organism>
<evidence type="ECO:0000313" key="1">
    <source>
        <dbReference type="EMBL" id="MPN50470.1"/>
    </source>
</evidence>
<proteinExistence type="predicted"/>
<sequence length="60" mass="6335">MNGFATHQFNAGSITIITGVENNDFITGMNQGLNGNKNGNRGSGGNGDFSQRINHQLIAL</sequence>